<sequence length="649" mass="71410">MHPPPAAPAAENSFKAVRLPSNVSRHAQRSSLHPPQDLFIDLKPTLKQSKSLSTESLPSRKSLRKDRKEAVNAVSKHSGSHASNATVPTQLERETSIASMDSKLTESKAEENSRLLSQISATRAENETARLLSISEIENSQNLAEQVTQHLKDMQNFMASKLKTRGIFSDGGVLGVDRLVEAERKTKMEAVALEQRQYEDMKAELNRQREAEEALKKTGKGRRQLALASGGTGEIPVSFMTSRADFRPIPDASHVQEGSSDGNLPHPTTVRPDIKQDEEIFEALGLKLESAKLQIQMASEQVQMQPNNDNSSTKPHEFVSRDSSTSESHSSSNQKYAKTFDPTDTLLSRGVSAAVVRRASGKPMPRVPLDVAALWKAKDEGRFNVEHNDKHRTHPVDANKTKHRRDLFSSGFVSFGESADLVGLQKVLDKQNAEVHKLAEEVLGPFERHPAVVESVPDTQEDLLDQVQSDESHPTKTSETYDWPTDFSFTNESSHDDASELRKLQPPPVPVVMEFPFSSARLLDARNRRINPKTSNAIIQPKLRTNIQSLKMQSSIHNISQPPSISMTAFAGSSKVADACLKNQFKMAPTLSIDVGPSTANPAVELPQRSVVGTLGEVFGIGDALMQSSVSQSILDQMGVKSTYARTKK</sequence>
<proteinExistence type="predicted"/>
<evidence type="ECO:0000256" key="2">
    <source>
        <dbReference type="SAM" id="MobiDB-lite"/>
    </source>
</evidence>
<feature type="compositionally biased region" description="Polar residues" evidence="2">
    <location>
        <begin position="302"/>
        <end position="313"/>
    </location>
</feature>
<dbReference type="EMBL" id="QEAP01000280">
    <property type="protein sequence ID" value="TPX70534.1"/>
    <property type="molecule type" value="Genomic_DNA"/>
</dbReference>
<organism evidence="3 4">
    <name type="scientific">Chytriomyces confervae</name>
    <dbReference type="NCBI Taxonomy" id="246404"/>
    <lineage>
        <taxon>Eukaryota</taxon>
        <taxon>Fungi</taxon>
        <taxon>Fungi incertae sedis</taxon>
        <taxon>Chytridiomycota</taxon>
        <taxon>Chytridiomycota incertae sedis</taxon>
        <taxon>Chytridiomycetes</taxon>
        <taxon>Chytridiales</taxon>
        <taxon>Chytriomycetaceae</taxon>
        <taxon>Chytriomyces</taxon>
    </lineage>
</organism>
<name>A0A507F338_9FUNG</name>
<feature type="coiled-coil region" evidence="1">
    <location>
        <begin position="188"/>
        <end position="218"/>
    </location>
</feature>
<dbReference type="Proteomes" id="UP000320333">
    <property type="component" value="Unassembled WGS sequence"/>
</dbReference>
<feature type="region of interest" description="Disordered" evidence="2">
    <location>
        <begin position="302"/>
        <end position="340"/>
    </location>
</feature>
<evidence type="ECO:0000313" key="4">
    <source>
        <dbReference type="Proteomes" id="UP000320333"/>
    </source>
</evidence>
<dbReference type="AlphaFoldDB" id="A0A507F338"/>
<feature type="compositionally biased region" description="Polar residues" evidence="2">
    <location>
        <begin position="49"/>
        <end position="59"/>
    </location>
</feature>
<dbReference type="OrthoDB" id="2124031at2759"/>
<keyword evidence="1" id="KW-0175">Coiled coil</keyword>
<gene>
    <name evidence="3" type="ORF">CcCBS67573_g06486</name>
</gene>
<comment type="caution">
    <text evidence="3">The sequence shown here is derived from an EMBL/GenBank/DDBJ whole genome shotgun (WGS) entry which is preliminary data.</text>
</comment>
<accession>A0A507F338</accession>
<reference evidence="3 4" key="1">
    <citation type="journal article" date="2019" name="Sci. Rep.">
        <title>Comparative genomics of chytrid fungi reveal insights into the obligate biotrophic and pathogenic lifestyle of Synchytrium endobioticum.</title>
        <authorList>
            <person name="van de Vossenberg B.T.L.H."/>
            <person name="Warris S."/>
            <person name="Nguyen H.D.T."/>
            <person name="van Gent-Pelzer M.P.E."/>
            <person name="Joly D.L."/>
            <person name="van de Geest H.C."/>
            <person name="Bonants P.J.M."/>
            <person name="Smith D.S."/>
            <person name="Levesque C.A."/>
            <person name="van der Lee T.A.J."/>
        </authorList>
    </citation>
    <scope>NUCLEOTIDE SEQUENCE [LARGE SCALE GENOMIC DNA]</scope>
    <source>
        <strain evidence="3 4">CBS 675.73</strain>
    </source>
</reference>
<feature type="region of interest" description="Disordered" evidence="2">
    <location>
        <begin position="465"/>
        <end position="485"/>
    </location>
</feature>
<feature type="region of interest" description="Disordered" evidence="2">
    <location>
        <begin position="249"/>
        <end position="272"/>
    </location>
</feature>
<evidence type="ECO:0000256" key="1">
    <source>
        <dbReference type="SAM" id="Coils"/>
    </source>
</evidence>
<protein>
    <submittedName>
        <fullName evidence="3">Uncharacterized protein</fullName>
    </submittedName>
</protein>
<feature type="compositionally biased region" description="Polar residues" evidence="2">
    <location>
        <begin position="75"/>
        <end position="89"/>
    </location>
</feature>
<keyword evidence="4" id="KW-1185">Reference proteome</keyword>
<feature type="region of interest" description="Disordered" evidence="2">
    <location>
        <begin position="1"/>
        <end position="37"/>
    </location>
</feature>
<evidence type="ECO:0000313" key="3">
    <source>
        <dbReference type="EMBL" id="TPX70534.1"/>
    </source>
</evidence>
<feature type="region of interest" description="Disordered" evidence="2">
    <location>
        <begin position="49"/>
        <end position="95"/>
    </location>
</feature>
<feature type="compositionally biased region" description="Polar residues" evidence="2">
    <location>
        <begin position="21"/>
        <end position="33"/>
    </location>
</feature>
<feature type="compositionally biased region" description="Low complexity" evidence="2">
    <location>
        <begin position="321"/>
        <end position="332"/>
    </location>
</feature>